<dbReference type="HOGENOM" id="CLU_003928_0_0_1"/>
<dbReference type="Pfam" id="PF03399">
    <property type="entry name" value="SAC3_GANP"/>
    <property type="match status" value="1"/>
</dbReference>
<feature type="region of interest" description="Disordered" evidence="1">
    <location>
        <begin position="1649"/>
        <end position="1671"/>
    </location>
</feature>
<dbReference type="GO" id="GO:0034399">
    <property type="term" value="C:nuclear periphery"/>
    <property type="evidence" value="ECO:0007669"/>
    <property type="project" value="EnsemblPlants"/>
</dbReference>
<dbReference type="InterPro" id="IPR005062">
    <property type="entry name" value="SAC3/GANP/THP3_conserved"/>
</dbReference>
<accession>D7L5F1</accession>
<keyword evidence="4" id="KW-1185">Reference proteome</keyword>
<feature type="compositionally biased region" description="Polar residues" evidence="1">
    <location>
        <begin position="235"/>
        <end position="245"/>
    </location>
</feature>
<feature type="compositionally biased region" description="Basic and acidic residues" evidence="1">
    <location>
        <begin position="1655"/>
        <end position="1671"/>
    </location>
</feature>
<feature type="compositionally biased region" description="Basic and acidic residues" evidence="1">
    <location>
        <begin position="493"/>
        <end position="514"/>
    </location>
</feature>
<evidence type="ECO:0000313" key="3">
    <source>
        <dbReference type="EMBL" id="EFH60827.1"/>
    </source>
</evidence>
<dbReference type="Pfam" id="PF16769">
    <property type="entry name" value="MCM3AP_GANP"/>
    <property type="match status" value="1"/>
</dbReference>
<evidence type="ECO:0000259" key="2">
    <source>
        <dbReference type="PROSITE" id="PS50250"/>
    </source>
</evidence>
<dbReference type="STRING" id="81972.D7L5F1"/>
<feature type="region of interest" description="Disordered" evidence="1">
    <location>
        <begin position="487"/>
        <end position="514"/>
    </location>
</feature>
<proteinExistence type="predicted"/>
<dbReference type="EMBL" id="GL348715">
    <property type="protein sequence ID" value="EFH60827.1"/>
    <property type="molecule type" value="Genomic_DNA"/>
</dbReference>
<feature type="compositionally biased region" description="Low complexity" evidence="1">
    <location>
        <begin position="52"/>
        <end position="62"/>
    </location>
</feature>
<dbReference type="eggNOG" id="KOG1860">
    <property type="taxonomic scope" value="Eukaryota"/>
</dbReference>
<dbReference type="FunFam" id="1.25.40.990:FF:000004">
    <property type="entry name" value="Putative peptidase C48 domain family protein"/>
    <property type="match status" value="1"/>
</dbReference>
<dbReference type="Proteomes" id="UP000008694">
    <property type="component" value="Unassembled WGS sequence"/>
</dbReference>
<evidence type="ECO:0000313" key="4">
    <source>
        <dbReference type="Proteomes" id="UP000008694"/>
    </source>
</evidence>
<gene>
    <name evidence="3" type="ORF">ARALYDRAFT_477928</name>
</gene>
<feature type="domain" description="PCI" evidence="2">
    <location>
        <begin position="627"/>
        <end position="815"/>
    </location>
</feature>
<name>D7L5F1_ARALL</name>
<dbReference type="Gene3D" id="1.25.40.990">
    <property type="match status" value="1"/>
</dbReference>
<dbReference type="PANTHER" id="PTHR12436">
    <property type="entry name" value="80 KDA MCM3-ASSOCIATED PROTEIN"/>
    <property type="match status" value="1"/>
</dbReference>
<dbReference type="GO" id="GO:0005737">
    <property type="term" value="C:cytoplasm"/>
    <property type="evidence" value="ECO:0007669"/>
    <property type="project" value="TreeGrafter"/>
</dbReference>
<feature type="compositionally biased region" description="Basic and acidic residues" evidence="1">
    <location>
        <begin position="180"/>
        <end position="194"/>
    </location>
</feature>
<dbReference type="InterPro" id="IPR031907">
    <property type="entry name" value="MCM3AP_GANP"/>
</dbReference>
<dbReference type="PROSITE" id="PS50250">
    <property type="entry name" value="PCI"/>
    <property type="match status" value="1"/>
</dbReference>
<feature type="compositionally biased region" description="Pro residues" evidence="1">
    <location>
        <begin position="81"/>
        <end position="96"/>
    </location>
</feature>
<feature type="compositionally biased region" description="Basic and acidic residues" evidence="1">
    <location>
        <begin position="217"/>
        <end position="229"/>
    </location>
</feature>
<feature type="compositionally biased region" description="Polar residues" evidence="1">
    <location>
        <begin position="259"/>
        <end position="273"/>
    </location>
</feature>
<feature type="compositionally biased region" description="Basic and acidic residues" evidence="1">
    <location>
        <begin position="302"/>
        <end position="311"/>
    </location>
</feature>
<dbReference type="Gramene" id="fgenesh2_kg.3__629__AT3G06290.1">
    <property type="protein sequence ID" value="fgenesh2_kg.3__629__AT3G06290.1"/>
    <property type="gene ID" value="fgenesh2_kg.3__629__AT3G06290.1"/>
</dbReference>
<feature type="region of interest" description="Disordered" evidence="1">
    <location>
        <begin position="175"/>
        <end position="415"/>
    </location>
</feature>
<feature type="compositionally biased region" description="Low complexity" evidence="1">
    <location>
        <begin position="274"/>
        <end position="285"/>
    </location>
</feature>
<dbReference type="GO" id="GO:0006406">
    <property type="term" value="P:mRNA export from nucleus"/>
    <property type="evidence" value="ECO:0007669"/>
    <property type="project" value="TreeGrafter"/>
</dbReference>
<dbReference type="InterPro" id="IPR045107">
    <property type="entry name" value="SAC3/GANP/THP3"/>
</dbReference>
<reference evidence="4" key="1">
    <citation type="journal article" date="2011" name="Nat. Genet.">
        <title>The Arabidopsis lyrata genome sequence and the basis of rapid genome size change.</title>
        <authorList>
            <person name="Hu T.T."/>
            <person name="Pattyn P."/>
            <person name="Bakker E.G."/>
            <person name="Cao J."/>
            <person name="Cheng J.-F."/>
            <person name="Clark R.M."/>
            <person name="Fahlgren N."/>
            <person name="Fawcett J.A."/>
            <person name="Grimwood J."/>
            <person name="Gundlach H."/>
            <person name="Haberer G."/>
            <person name="Hollister J.D."/>
            <person name="Ossowski S."/>
            <person name="Ottilar R.P."/>
            <person name="Salamov A.A."/>
            <person name="Schneeberger K."/>
            <person name="Spannagl M."/>
            <person name="Wang X."/>
            <person name="Yang L."/>
            <person name="Nasrallah M.E."/>
            <person name="Bergelson J."/>
            <person name="Carrington J.C."/>
            <person name="Gaut B.S."/>
            <person name="Schmutz J."/>
            <person name="Mayer K.F.X."/>
            <person name="Van de Peer Y."/>
            <person name="Grigoriev I.V."/>
            <person name="Nordborg M."/>
            <person name="Weigel D."/>
            <person name="Guo Y.-L."/>
        </authorList>
    </citation>
    <scope>NUCLEOTIDE SEQUENCE [LARGE SCALE GENOMIC DNA]</scope>
    <source>
        <strain evidence="4">cv. MN47</strain>
    </source>
</reference>
<organism evidence="4">
    <name type="scientific">Arabidopsis lyrata subsp. lyrata</name>
    <name type="common">Lyre-leaved rock-cress</name>
    <dbReference type="NCBI Taxonomy" id="81972"/>
    <lineage>
        <taxon>Eukaryota</taxon>
        <taxon>Viridiplantae</taxon>
        <taxon>Streptophyta</taxon>
        <taxon>Embryophyta</taxon>
        <taxon>Tracheophyta</taxon>
        <taxon>Spermatophyta</taxon>
        <taxon>Magnoliopsida</taxon>
        <taxon>eudicotyledons</taxon>
        <taxon>Gunneridae</taxon>
        <taxon>Pentapetalae</taxon>
        <taxon>rosids</taxon>
        <taxon>malvids</taxon>
        <taxon>Brassicales</taxon>
        <taxon>Brassicaceae</taxon>
        <taxon>Camelineae</taxon>
        <taxon>Arabidopsis</taxon>
    </lineage>
</organism>
<feature type="region of interest" description="Disordered" evidence="1">
    <location>
        <begin position="52"/>
        <end position="159"/>
    </location>
</feature>
<sequence length="1703" mass="190758">MAFRPFGKDVGPSMSSKPSPFTPFGASAPTRFVLFLLILTLRVLDFPCSDSPIQPPSSQNPSALAGQSFGPGGIQSGPPVQRAPPPLASQNPPPSIGKPYRPGGVQSVPPINRTPSPLAFQNPSPSSGQPYQPGGIQRFPEPFNGIAWGSEAFPRPSPSVRPYQFPGVQRPALNPQFGHDGSRNFLKDHGEHSRATSSPATSHILSRMGTDAVEIGRSQDSKRKSRSDILPDQTMGFSRRNQSPVSGFENGNLVDGFQPPSSQTWMRSLSSAENNPVRSRSNPNRLIHQEQTRNSPFPYAHEVAEIQEATRRKSSAIAPSDKPLGDDPILSQHDSQRFSTSPPTSGTKTYMLSRSSDSQFPGQPSSLNSFNNTGKTSSSPATKRTRSPPVYPVEEDIQRNSFPSQDCTEGEEQARAKRLARFKGELEPIADRPVDTQLTKSPVNKTMKPLDNKQTFNSLESSRDALKGDALPDYESSEQPSLIIGLCPDMCPESERGERERKGDLDHYERVDGDRNQTSKSLAVKKYTRTAEREAILIRPMPILQNTMEYLLSLLDRPYNENFLGMYNFLWDRMRAIRMDLRMQHIFNQEAITLLEQMVRLHIIAMHELCEYTKGEGFSEGFDAHLNIEQMNKTSVELLQMYDDHRKKGITVPTEKEFRGYYALLKLDKHPGYKVEPSELSLDLANMTPEIRQTSEVLFARNVARACRTGNFIAFFRLARKASYLQACLMHAHFSKLRTQALASLHSGLQINQGLPVSDTSKWIGMEEEDIEALLEYHGFSIKVFEEPYMVKNDLFLHADKDYKTKCSKLVHMKKSRTIVEDVSAPSVEEDVSTPSPLPSLITETTNGNQQCITAHKQEMPPARSLKKQTSMRLFDKEMADSKTSLSPEEDKPVRPFVINPAGPSFINPVVHQQTQNDLTSAGGFHSPVKLYSPIVSPRFPQTKSSNLEKQPNDGRIGMSPGEIKFPFAGDVHTNHVPGPALRQSLKSMPMEIMPVTTIAESPTVENKYALEESVPEAAMICTLEKDFHDIDQEDEDENGVILNQYDEEVAKAKLKLIIRLWKRWSSRQSELRERRQLAATAALNSLSLGTPIRFSKTDQSRACGEFNIDQAMKRRFEEREKSWSRLNISDVIADILVGRNPESKCICWKVILCTQTKSVNTASSASQVTHSAASRWLSSKLMPHAEHSLNDDNLLFSAPGVSVWNKWVANGSDIDFTCCLSVARDVEAENDMCETTCGASAVLFLASGGLPLNLQREQLNRILESVPNGSVLPLLVVISSCNGEHMEPDTDLVSGLGLHDIDKSKIASFSIVSIANKSQKGQEVRFFNDSRLRDGIKWLASNSPLQPNLHHVKPRELVLTHFSFSLELLKQMPDQEVGPNICISAFNDALETSRRNITSAAEANPIGWPCHETKLLEDNRKERLMVKRYLPNLDWSSAENVEPLSSVLENCKLPYFEDDLTWLTVGCASGAEIENHTQRLEGCLVEYLSQRSNIMGASLATKETGVMIERNTRLELHNSSRYHIIPRWIGIFQRIFNWRIMGLFDASSSSAYVLKSDLTMSTSSYADKFLAEDASYPSYRPNLPLLHEMIQISCSPFKSSPRYDHKAQRVVESVETEMVIDDHRDIDESILEKSSEAYRGTDLMITEDDELADGTERSRRSKGKEAAEKKTIDKRERERLDELLEKCNLVQNSIAEKLCIYF</sequence>
<feature type="compositionally biased region" description="Low complexity" evidence="1">
    <location>
        <begin position="121"/>
        <end position="135"/>
    </location>
</feature>
<feature type="compositionally biased region" description="Polar residues" evidence="1">
    <location>
        <begin position="337"/>
        <end position="382"/>
    </location>
</feature>
<feature type="region of interest" description="Disordered" evidence="1">
    <location>
        <begin position="1"/>
        <end position="20"/>
    </location>
</feature>
<evidence type="ECO:0000256" key="1">
    <source>
        <dbReference type="SAM" id="MobiDB-lite"/>
    </source>
</evidence>
<dbReference type="InterPro" id="IPR000717">
    <property type="entry name" value="PCI_dom"/>
</dbReference>
<dbReference type="PANTHER" id="PTHR12436:SF17">
    <property type="entry name" value="SAC3 FAMILY PROTEIN B"/>
    <property type="match status" value="1"/>
</dbReference>
<feature type="compositionally biased region" description="Polar residues" evidence="1">
    <location>
        <begin position="195"/>
        <end position="204"/>
    </location>
</feature>
<dbReference type="GO" id="GO:0070390">
    <property type="term" value="C:transcription export complex 2"/>
    <property type="evidence" value="ECO:0007669"/>
    <property type="project" value="TreeGrafter"/>
</dbReference>
<protein>
    <recommendedName>
        <fullName evidence="2">PCI domain-containing protein</fullName>
    </recommendedName>
</protein>